<evidence type="ECO:0000313" key="9">
    <source>
        <dbReference type="EMBL" id="MDO1559136.1"/>
    </source>
</evidence>
<dbReference type="Pfam" id="PF02518">
    <property type="entry name" value="HATPase_c"/>
    <property type="match status" value="1"/>
</dbReference>
<dbReference type="Gene3D" id="3.30.565.10">
    <property type="entry name" value="Histidine kinase-like ATPase, C-terminal domain"/>
    <property type="match status" value="1"/>
</dbReference>
<dbReference type="InterPro" id="IPR004358">
    <property type="entry name" value="Sig_transdc_His_kin-like_C"/>
</dbReference>
<dbReference type="SUPFAM" id="SSF55874">
    <property type="entry name" value="ATPase domain of HSP90 chaperone/DNA topoisomerase II/histidine kinase"/>
    <property type="match status" value="1"/>
</dbReference>
<organism evidence="9 10">
    <name type="scientific">Peiella sedimenti</name>
    <dbReference type="NCBI Taxonomy" id="3061083"/>
    <lineage>
        <taxon>Bacteria</taxon>
        <taxon>Pseudomonadati</taxon>
        <taxon>Pseudomonadota</taxon>
        <taxon>Alphaproteobacteria</taxon>
        <taxon>Caulobacterales</taxon>
        <taxon>Caulobacteraceae</taxon>
        <taxon>Peiella</taxon>
    </lineage>
</organism>
<dbReference type="Gene3D" id="1.10.287.130">
    <property type="match status" value="1"/>
</dbReference>
<dbReference type="InterPro" id="IPR003594">
    <property type="entry name" value="HATPase_dom"/>
</dbReference>
<dbReference type="PRINTS" id="PR00344">
    <property type="entry name" value="BCTRLSENSOR"/>
</dbReference>
<dbReference type="EC" id="2.7.13.3" evidence="2"/>
<dbReference type="Gene3D" id="3.30.450.20">
    <property type="entry name" value="PAS domain"/>
    <property type="match status" value="2"/>
</dbReference>
<dbReference type="CDD" id="cd00075">
    <property type="entry name" value="HATPase"/>
    <property type="match status" value="1"/>
</dbReference>
<proteinExistence type="predicted"/>
<sequence>MPVNDVAFAASVGAIGLSLSAAAWAWRFRRRALGALARAEAEAQGLREDMLALKGGADAFDTCLISLDPERIRAVSGGWTLSACARALQVDEARLSQDPDGAAEEMVSAIAASSPEHAERIAALIQEGEPCRFNAAGLEVDGRATGGVAWLRLRPVGAQGGLSENGASGGDVAERLPMPAWRLDAADALTWANPAFLAASEQPDLEAVRANGGFGRNAEALAAEARRSGEPRQGFRWITVGGKRKAWRLGVQPLEAGEVLAWAEDVTEAEEIRETLKRQVKAHDETLDRLDDAVLIFGPGKRLVFHNRAFQQSFGLEAAWLDERPTHGEILDRLRQRRRLPEVADYGAWKAAELDLYGASGPFADETWTLPDGRTLRLARQPDPRGGLVLLFSDITDELKLRAQYNALIQVQRATLDKLNDAVAVFGSDGRLRLHNEAFERFWRAGGPELSEAADFEGVSALCRRLLPEPTLWAELKGRVADPDPHARVPVSGEARTNDRRTVAWQTRPLPDGATLVAFSDITATRELEKALAQREAALSEAETLKREFVGNVSYELRTPLTTIIGYAELMESQGEALPERTRPHVAAIKSAAMQLARSVDDVLDMAQIDAGEMALSLGDVSVEELIAGAARRLADRAQAKAVTVFVTCAPDCGLIRADALRLGQALDQLGDNALRAAPQGSQIELAAERTQGEVRIHVKDRGRGIPFHVQAHIFDRFTARERGGPGLGLALVKALVEMHGGWVALESEPGHGAVFTLHLPEQAAQGAAEPELDLPAAGARA</sequence>
<evidence type="ECO:0000256" key="4">
    <source>
        <dbReference type="ARBA" id="ARBA00022679"/>
    </source>
</evidence>
<keyword evidence="9" id="KW-0547">Nucleotide-binding</keyword>
<keyword evidence="10" id="KW-1185">Reference proteome</keyword>
<dbReference type="Proteomes" id="UP001169063">
    <property type="component" value="Unassembled WGS sequence"/>
</dbReference>
<evidence type="ECO:0000256" key="5">
    <source>
        <dbReference type="ARBA" id="ARBA00022777"/>
    </source>
</evidence>
<evidence type="ECO:0000259" key="8">
    <source>
        <dbReference type="PROSITE" id="PS50109"/>
    </source>
</evidence>
<evidence type="ECO:0000256" key="1">
    <source>
        <dbReference type="ARBA" id="ARBA00000085"/>
    </source>
</evidence>
<dbReference type="InterPro" id="IPR036890">
    <property type="entry name" value="HATPase_C_sf"/>
</dbReference>
<dbReference type="Pfam" id="PF00512">
    <property type="entry name" value="HisKA"/>
    <property type="match status" value="1"/>
</dbReference>
<feature type="domain" description="Histidine kinase" evidence="8">
    <location>
        <begin position="552"/>
        <end position="764"/>
    </location>
</feature>
<accession>A0ABT8SKN5</accession>
<keyword evidence="5" id="KW-0418">Kinase</keyword>
<reference evidence="9" key="1">
    <citation type="submission" date="2023-07" db="EMBL/GenBank/DDBJ databases">
        <title>Brevundimonas soil sp. nov., isolated from the soil of chemical plant.</title>
        <authorList>
            <person name="Wu N."/>
        </authorList>
    </citation>
    <scope>NUCLEOTIDE SEQUENCE</scope>
    <source>
        <strain evidence="9">XZ-24</strain>
    </source>
</reference>
<dbReference type="CDD" id="cd00082">
    <property type="entry name" value="HisKA"/>
    <property type="match status" value="1"/>
</dbReference>
<dbReference type="SUPFAM" id="SSF55785">
    <property type="entry name" value="PYP-like sensor domain (PAS domain)"/>
    <property type="match status" value="2"/>
</dbReference>
<dbReference type="SMART" id="SM00388">
    <property type="entry name" value="HisKA"/>
    <property type="match status" value="1"/>
</dbReference>
<evidence type="ECO:0000256" key="7">
    <source>
        <dbReference type="SAM" id="Coils"/>
    </source>
</evidence>
<comment type="catalytic activity">
    <reaction evidence="1">
        <text>ATP + protein L-histidine = ADP + protein N-phospho-L-histidine.</text>
        <dbReference type="EC" id="2.7.13.3"/>
    </reaction>
</comment>
<dbReference type="InterPro" id="IPR036097">
    <property type="entry name" value="HisK_dim/P_sf"/>
</dbReference>
<dbReference type="InterPro" id="IPR050736">
    <property type="entry name" value="Sensor_HK_Regulatory"/>
</dbReference>
<evidence type="ECO:0000256" key="2">
    <source>
        <dbReference type="ARBA" id="ARBA00012438"/>
    </source>
</evidence>
<keyword evidence="9" id="KW-0067">ATP-binding</keyword>
<keyword evidence="3" id="KW-0597">Phosphoprotein</keyword>
<keyword evidence="4" id="KW-0808">Transferase</keyword>
<evidence type="ECO:0000256" key="6">
    <source>
        <dbReference type="ARBA" id="ARBA00023012"/>
    </source>
</evidence>
<dbReference type="InterPro" id="IPR005467">
    <property type="entry name" value="His_kinase_dom"/>
</dbReference>
<dbReference type="PANTHER" id="PTHR43711">
    <property type="entry name" value="TWO-COMPONENT HISTIDINE KINASE"/>
    <property type="match status" value="1"/>
</dbReference>
<feature type="coiled-coil region" evidence="7">
    <location>
        <begin position="266"/>
        <end position="293"/>
    </location>
</feature>
<dbReference type="EMBL" id="JAUKTR010000002">
    <property type="protein sequence ID" value="MDO1559136.1"/>
    <property type="molecule type" value="Genomic_DNA"/>
</dbReference>
<dbReference type="SMART" id="SM00387">
    <property type="entry name" value="HATPase_c"/>
    <property type="match status" value="1"/>
</dbReference>
<name>A0ABT8SKN5_9CAUL</name>
<protein>
    <recommendedName>
        <fullName evidence="2">histidine kinase</fullName>
        <ecNumber evidence="2">2.7.13.3</ecNumber>
    </recommendedName>
</protein>
<dbReference type="Pfam" id="PF12860">
    <property type="entry name" value="PAS_7"/>
    <property type="match status" value="1"/>
</dbReference>
<evidence type="ECO:0000256" key="3">
    <source>
        <dbReference type="ARBA" id="ARBA00022553"/>
    </source>
</evidence>
<dbReference type="SUPFAM" id="SSF47384">
    <property type="entry name" value="Homodimeric domain of signal transducing histidine kinase"/>
    <property type="match status" value="1"/>
</dbReference>
<dbReference type="InterPro" id="IPR035965">
    <property type="entry name" value="PAS-like_dom_sf"/>
</dbReference>
<gene>
    <name evidence="9" type="ORF">Q0812_06805</name>
</gene>
<comment type="caution">
    <text evidence="9">The sequence shown here is derived from an EMBL/GenBank/DDBJ whole genome shotgun (WGS) entry which is preliminary data.</text>
</comment>
<keyword evidence="6" id="KW-0902">Two-component regulatory system</keyword>
<dbReference type="PROSITE" id="PS50109">
    <property type="entry name" value="HIS_KIN"/>
    <property type="match status" value="1"/>
</dbReference>
<dbReference type="PANTHER" id="PTHR43711:SF26">
    <property type="entry name" value="SENSOR HISTIDINE KINASE RCSC"/>
    <property type="match status" value="1"/>
</dbReference>
<keyword evidence="7" id="KW-0175">Coiled coil</keyword>
<dbReference type="InterPro" id="IPR003661">
    <property type="entry name" value="HisK_dim/P_dom"/>
</dbReference>
<dbReference type="GO" id="GO:0005524">
    <property type="term" value="F:ATP binding"/>
    <property type="evidence" value="ECO:0007669"/>
    <property type="project" value="UniProtKB-KW"/>
</dbReference>
<evidence type="ECO:0000313" key="10">
    <source>
        <dbReference type="Proteomes" id="UP001169063"/>
    </source>
</evidence>
<dbReference type="RefSeq" id="WP_302109559.1">
    <property type="nucleotide sequence ID" value="NZ_JAUKTR010000002.1"/>
</dbReference>